<reference evidence="1" key="1">
    <citation type="submission" date="2013-04" db="EMBL/GenBank/DDBJ databases">
        <authorList>
            <person name="Qu J."/>
            <person name="Murali S.C."/>
            <person name="Bandaranaike D."/>
            <person name="Bellair M."/>
            <person name="Blankenburg K."/>
            <person name="Chao H."/>
            <person name="Dinh H."/>
            <person name="Doddapaneni H."/>
            <person name="Downs B."/>
            <person name="Dugan-Rocha S."/>
            <person name="Elkadiri S."/>
            <person name="Gnanaolivu R.D."/>
            <person name="Hernandez B."/>
            <person name="Javaid M."/>
            <person name="Jayaseelan J.C."/>
            <person name="Lee S."/>
            <person name="Li M."/>
            <person name="Ming W."/>
            <person name="Munidasa M."/>
            <person name="Muniz J."/>
            <person name="Nguyen L."/>
            <person name="Ongeri F."/>
            <person name="Osuji N."/>
            <person name="Pu L.-L."/>
            <person name="Puazo M."/>
            <person name="Qu C."/>
            <person name="Quiroz J."/>
            <person name="Raj R."/>
            <person name="Weissenberger G."/>
            <person name="Xin Y."/>
            <person name="Zou X."/>
            <person name="Han Y."/>
            <person name="Richards S."/>
            <person name="Worley K."/>
            <person name="Muzny D."/>
            <person name="Gibbs R."/>
        </authorList>
    </citation>
    <scope>NUCLEOTIDE SEQUENCE</scope>
    <source>
        <strain evidence="1">Sampled in the wild</strain>
    </source>
</reference>
<dbReference type="Proteomes" id="UP000792457">
    <property type="component" value="Unassembled WGS sequence"/>
</dbReference>
<gene>
    <name evidence="1" type="ORF">J437_LFUL009625</name>
</gene>
<organism evidence="1 2">
    <name type="scientific">Ladona fulva</name>
    <name type="common">Scarce chaser dragonfly</name>
    <name type="synonym">Libellula fulva</name>
    <dbReference type="NCBI Taxonomy" id="123851"/>
    <lineage>
        <taxon>Eukaryota</taxon>
        <taxon>Metazoa</taxon>
        <taxon>Ecdysozoa</taxon>
        <taxon>Arthropoda</taxon>
        <taxon>Hexapoda</taxon>
        <taxon>Insecta</taxon>
        <taxon>Pterygota</taxon>
        <taxon>Palaeoptera</taxon>
        <taxon>Odonata</taxon>
        <taxon>Epiprocta</taxon>
        <taxon>Anisoptera</taxon>
        <taxon>Libelluloidea</taxon>
        <taxon>Libellulidae</taxon>
        <taxon>Ladona</taxon>
    </lineage>
</organism>
<accession>A0A8K0P0T2</accession>
<comment type="caution">
    <text evidence="1">The sequence shown here is derived from an EMBL/GenBank/DDBJ whole genome shotgun (WGS) entry which is preliminary data.</text>
</comment>
<protein>
    <submittedName>
        <fullName evidence="1">Uncharacterized protein</fullName>
    </submittedName>
</protein>
<dbReference type="AlphaFoldDB" id="A0A8K0P0T2"/>
<keyword evidence="2" id="KW-1185">Reference proteome</keyword>
<proteinExistence type="predicted"/>
<sequence length="103" mass="11777">MRLENHAARTRSALKIRHAKRSVRATQAISKRATNALKYFKSEKAAPPKTIVESSLLARLGNANVPKDMFPIFTWILHREERLLVPGRNGLHVQRMCLQGHLR</sequence>
<dbReference type="EMBL" id="KZ308421">
    <property type="protein sequence ID" value="KAG8229266.1"/>
    <property type="molecule type" value="Genomic_DNA"/>
</dbReference>
<name>A0A8K0P0T2_LADFU</name>
<reference evidence="1" key="2">
    <citation type="submission" date="2017-10" db="EMBL/GenBank/DDBJ databases">
        <title>Ladona fulva Genome sequencing and assembly.</title>
        <authorList>
            <person name="Murali S."/>
            <person name="Richards S."/>
            <person name="Bandaranaike D."/>
            <person name="Bellair M."/>
            <person name="Blankenburg K."/>
            <person name="Chao H."/>
            <person name="Dinh H."/>
            <person name="Doddapaneni H."/>
            <person name="Dugan-Rocha S."/>
            <person name="Elkadiri S."/>
            <person name="Gnanaolivu R."/>
            <person name="Hernandez B."/>
            <person name="Skinner E."/>
            <person name="Javaid M."/>
            <person name="Lee S."/>
            <person name="Li M."/>
            <person name="Ming W."/>
            <person name="Munidasa M."/>
            <person name="Muniz J."/>
            <person name="Nguyen L."/>
            <person name="Hughes D."/>
            <person name="Osuji N."/>
            <person name="Pu L.-L."/>
            <person name="Puazo M."/>
            <person name="Qu C."/>
            <person name="Quiroz J."/>
            <person name="Raj R."/>
            <person name="Weissenberger G."/>
            <person name="Xin Y."/>
            <person name="Zou X."/>
            <person name="Han Y."/>
            <person name="Worley K."/>
            <person name="Muzny D."/>
            <person name="Gibbs R."/>
        </authorList>
    </citation>
    <scope>NUCLEOTIDE SEQUENCE</scope>
    <source>
        <strain evidence="1">Sampled in the wild</strain>
    </source>
</reference>
<evidence type="ECO:0000313" key="1">
    <source>
        <dbReference type="EMBL" id="KAG8229266.1"/>
    </source>
</evidence>
<evidence type="ECO:0000313" key="2">
    <source>
        <dbReference type="Proteomes" id="UP000792457"/>
    </source>
</evidence>